<feature type="region of interest" description="Disordered" evidence="1">
    <location>
        <begin position="184"/>
        <end position="203"/>
    </location>
</feature>
<accession>A0AAD7KBN6</accession>
<comment type="caution">
    <text evidence="2">The sequence shown here is derived from an EMBL/GenBank/DDBJ whole genome shotgun (WGS) entry which is preliminary data.</text>
</comment>
<dbReference type="EMBL" id="JARJLG010000003">
    <property type="protein sequence ID" value="KAJ7782502.1"/>
    <property type="molecule type" value="Genomic_DNA"/>
</dbReference>
<name>A0AAD7KBN6_9AGAR</name>
<sequence>MPDVEGTRHPVRKEGYKSIEGRWMHRGMCVRVCGCGNDTKRWIRGVMVRKGVRIIWVPVSARGPPGDERGATYEWIACRKDERPRTPTILRTTQGRAARAAPRAAHPPPGVYTTGGAPRLGRGRMSLEPREGVSMLKEVGETGEGSGEKKKVEPLVEVELLAEVDFDFAMMREMEVVKGREYAKRDRRQSVTPVPLGSDRGRDRVLWPGLGDLVSILAGGGGGSQTRGE</sequence>
<organism evidence="2 3">
    <name type="scientific">Mycena maculata</name>
    <dbReference type="NCBI Taxonomy" id="230809"/>
    <lineage>
        <taxon>Eukaryota</taxon>
        <taxon>Fungi</taxon>
        <taxon>Dikarya</taxon>
        <taxon>Basidiomycota</taxon>
        <taxon>Agaricomycotina</taxon>
        <taxon>Agaricomycetes</taxon>
        <taxon>Agaricomycetidae</taxon>
        <taxon>Agaricales</taxon>
        <taxon>Marasmiineae</taxon>
        <taxon>Mycenaceae</taxon>
        <taxon>Mycena</taxon>
    </lineage>
</organism>
<proteinExistence type="predicted"/>
<protein>
    <submittedName>
        <fullName evidence="2">Uncharacterized protein</fullName>
    </submittedName>
</protein>
<reference evidence="2" key="1">
    <citation type="submission" date="2023-03" db="EMBL/GenBank/DDBJ databases">
        <title>Massive genome expansion in bonnet fungi (Mycena s.s.) driven by repeated elements and novel gene families across ecological guilds.</title>
        <authorList>
            <consortium name="Lawrence Berkeley National Laboratory"/>
            <person name="Harder C.B."/>
            <person name="Miyauchi S."/>
            <person name="Viragh M."/>
            <person name="Kuo A."/>
            <person name="Thoen E."/>
            <person name="Andreopoulos B."/>
            <person name="Lu D."/>
            <person name="Skrede I."/>
            <person name="Drula E."/>
            <person name="Henrissat B."/>
            <person name="Morin E."/>
            <person name="Kohler A."/>
            <person name="Barry K."/>
            <person name="LaButti K."/>
            <person name="Morin E."/>
            <person name="Salamov A."/>
            <person name="Lipzen A."/>
            <person name="Mereny Z."/>
            <person name="Hegedus B."/>
            <person name="Baldrian P."/>
            <person name="Stursova M."/>
            <person name="Weitz H."/>
            <person name="Taylor A."/>
            <person name="Grigoriev I.V."/>
            <person name="Nagy L.G."/>
            <person name="Martin F."/>
            <person name="Kauserud H."/>
        </authorList>
    </citation>
    <scope>NUCLEOTIDE SEQUENCE</scope>
    <source>
        <strain evidence="2">CBHHK188m</strain>
    </source>
</reference>
<dbReference type="Proteomes" id="UP001215280">
    <property type="component" value="Unassembled WGS sequence"/>
</dbReference>
<evidence type="ECO:0000313" key="2">
    <source>
        <dbReference type="EMBL" id="KAJ7782502.1"/>
    </source>
</evidence>
<keyword evidence="3" id="KW-1185">Reference proteome</keyword>
<dbReference type="AlphaFoldDB" id="A0AAD7KBN6"/>
<gene>
    <name evidence="2" type="ORF">DFH07DRAFT_764652</name>
</gene>
<evidence type="ECO:0000313" key="3">
    <source>
        <dbReference type="Proteomes" id="UP001215280"/>
    </source>
</evidence>
<evidence type="ECO:0000256" key="1">
    <source>
        <dbReference type="SAM" id="MobiDB-lite"/>
    </source>
</evidence>
<feature type="region of interest" description="Disordered" evidence="1">
    <location>
        <begin position="93"/>
        <end position="125"/>
    </location>
</feature>